<evidence type="ECO:0000313" key="3">
    <source>
        <dbReference type="Proteomes" id="UP000245977"/>
    </source>
</evidence>
<protein>
    <submittedName>
        <fullName evidence="2">Uncharacterized protein</fullName>
    </submittedName>
</protein>
<feature type="transmembrane region" description="Helical" evidence="1">
    <location>
        <begin position="69"/>
        <end position="87"/>
    </location>
</feature>
<gene>
    <name evidence="2" type="ORF">DJ533_07410</name>
</gene>
<accession>A0A2S2FBR2</accession>
<dbReference type="Proteomes" id="UP000245977">
    <property type="component" value="Chromosome"/>
</dbReference>
<reference evidence="2" key="1">
    <citation type="submission" date="2019-08" db="EMBL/GenBank/DDBJ databases">
        <title>The complete genome of Acinetobacter defluvii strain WCHAD010030.</title>
        <authorList>
            <person name="Hu Y."/>
            <person name="Qin J."/>
            <person name="Feng Y."/>
            <person name="Zong Z."/>
        </authorList>
    </citation>
    <scope>NUCLEOTIDE SEQUENCE</scope>
    <source>
        <strain evidence="2">WCHA30</strain>
    </source>
</reference>
<feature type="transmembrane region" description="Helical" evidence="1">
    <location>
        <begin position="7"/>
        <end position="24"/>
    </location>
</feature>
<dbReference type="OrthoDB" id="6698933at2"/>
<dbReference type="RefSeq" id="WP_044501921.1">
    <property type="nucleotide sequence ID" value="NZ_CP029397.2"/>
</dbReference>
<dbReference type="AlphaFoldDB" id="A0A2S2FBR2"/>
<proteinExistence type="predicted"/>
<organism evidence="2 3">
    <name type="scientific">Acinetobacter defluvii</name>
    <dbReference type="NCBI Taxonomy" id="1871111"/>
    <lineage>
        <taxon>Bacteria</taxon>
        <taxon>Pseudomonadati</taxon>
        <taxon>Pseudomonadota</taxon>
        <taxon>Gammaproteobacteria</taxon>
        <taxon>Moraxellales</taxon>
        <taxon>Moraxellaceae</taxon>
        <taxon>Acinetobacter</taxon>
    </lineage>
</organism>
<evidence type="ECO:0000313" key="2">
    <source>
        <dbReference type="EMBL" id="AWL28403.1"/>
    </source>
</evidence>
<keyword evidence="1" id="KW-0812">Transmembrane</keyword>
<dbReference type="KEGG" id="adv:DJ533_07410"/>
<keyword evidence="1" id="KW-0472">Membrane</keyword>
<sequence length="98" mass="10624">MNMRIRLIAGAITALIVGFGFMAYDKYTGREWVVSPDQIEAAQSSGKAGVETRPGTVAVRAIRSEDADILPFKWLGYGLVAGFFVVYSTRKPKAAPKA</sequence>
<keyword evidence="1" id="KW-1133">Transmembrane helix</keyword>
<dbReference type="EMBL" id="CP029397">
    <property type="protein sequence ID" value="AWL28403.1"/>
    <property type="molecule type" value="Genomic_DNA"/>
</dbReference>
<name>A0A2S2FBR2_9GAMM</name>
<evidence type="ECO:0000256" key="1">
    <source>
        <dbReference type="SAM" id="Phobius"/>
    </source>
</evidence>
<keyword evidence="3" id="KW-1185">Reference proteome</keyword>